<name>A0A0E0G574_ORYNI</name>
<dbReference type="EnsemblPlants" id="ONIVA02G14300.1">
    <property type="protein sequence ID" value="ONIVA02G14300.1"/>
    <property type="gene ID" value="ONIVA02G14300"/>
</dbReference>
<reference evidence="2" key="2">
    <citation type="submission" date="2018-04" db="EMBL/GenBank/DDBJ databases">
        <title>OnivRS2 (Oryza nivara Reference Sequence Version 2).</title>
        <authorList>
            <person name="Zhang J."/>
            <person name="Kudrna D."/>
            <person name="Lee S."/>
            <person name="Talag J."/>
            <person name="Rajasekar S."/>
            <person name="Welchert J."/>
            <person name="Hsing Y.-I."/>
            <person name="Wing R.A."/>
        </authorList>
    </citation>
    <scope>NUCLEOTIDE SEQUENCE [LARGE SCALE GENOMIC DNA]</scope>
    <source>
        <strain evidence="2">SL10</strain>
    </source>
</reference>
<protein>
    <submittedName>
        <fullName evidence="2">Uncharacterized protein</fullName>
    </submittedName>
</protein>
<dbReference type="AlphaFoldDB" id="A0A0E0G574"/>
<proteinExistence type="predicted"/>
<evidence type="ECO:0000256" key="1">
    <source>
        <dbReference type="SAM" id="MobiDB-lite"/>
    </source>
</evidence>
<dbReference type="Proteomes" id="UP000006591">
    <property type="component" value="Chromosome 2"/>
</dbReference>
<reference evidence="2" key="1">
    <citation type="submission" date="2015-04" db="UniProtKB">
        <authorList>
            <consortium name="EnsemblPlants"/>
        </authorList>
    </citation>
    <scope>IDENTIFICATION</scope>
    <source>
        <strain evidence="2">SL10</strain>
    </source>
</reference>
<keyword evidence="3" id="KW-1185">Reference proteome</keyword>
<evidence type="ECO:0000313" key="3">
    <source>
        <dbReference type="Proteomes" id="UP000006591"/>
    </source>
</evidence>
<dbReference type="Gramene" id="ONIVA02G14300.1">
    <property type="protein sequence ID" value="ONIVA02G14300.1"/>
    <property type="gene ID" value="ONIVA02G14300"/>
</dbReference>
<accession>A0A0E0G574</accession>
<sequence length="126" mass="12901">MASTLKGLQKFNQLEQYTTREGACLATFGLDVVVQTVSSWHGDFTHFDYRTNVNEPVGNSLTPAVEMAGFGSQGDSVFVVGGERSAGGEAGGGGQKREAEAAMAAATPANSGEGGSLVSISKARGV</sequence>
<feature type="region of interest" description="Disordered" evidence="1">
    <location>
        <begin position="81"/>
        <end position="126"/>
    </location>
</feature>
<dbReference type="HOGENOM" id="CLU_1985175_0_0_1"/>
<evidence type="ECO:0000313" key="2">
    <source>
        <dbReference type="EnsemblPlants" id="ONIVA02G14300.1"/>
    </source>
</evidence>
<organism evidence="2">
    <name type="scientific">Oryza nivara</name>
    <name type="common">Indian wild rice</name>
    <name type="synonym">Oryza sativa f. spontanea</name>
    <dbReference type="NCBI Taxonomy" id="4536"/>
    <lineage>
        <taxon>Eukaryota</taxon>
        <taxon>Viridiplantae</taxon>
        <taxon>Streptophyta</taxon>
        <taxon>Embryophyta</taxon>
        <taxon>Tracheophyta</taxon>
        <taxon>Spermatophyta</taxon>
        <taxon>Magnoliopsida</taxon>
        <taxon>Liliopsida</taxon>
        <taxon>Poales</taxon>
        <taxon>Poaceae</taxon>
        <taxon>BOP clade</taxon>
        <taxon>Oryzoideae</taxon>
        <taxon>Oryzeae</taxon>
        <taxon>Oryzinae</taxon>
        <taxon>Oryza</taxon>
    </lineage>
</organism>
<feature type="compositionally biased region" description="Gly residues" evidence="1">
    <location>
        <begin position="84"/>
        <end position="94"/>
    </location>
</feature>